<dbReference type="InterPro" id="IPR050458">
    <property type="entry name" value="LolB"/>
</dbReference>
<comment type="caution">
    <text evidence="2">The sequence shown here is derived from an EMBL/GenBank/DDBJ whole genome shotgun (WGS) entry which is preliminary data.</text>
</comment>
<dbReference type="PANTHER" id="PTHR30634">
    <property type="entry name" value="OUTER MEMBRANE LOLAB LIPOPROTEIN INSERTION APPARATUS"/>
    <property type="match status" value="1"/>
</dbReference>
<proteinExistence type="predicted"/>
<dbReference type="InterPro" id="IPR036465">
    <property type="entry name" value="vWFA_dom_sf"/>
</dbReference>
<protein>
    <submittedName>
        <fullName evidence="2">Uncharacterized protein YehP</fullName>
    </submittedName>
</protein>
<evidence type="ECO:0000313" key="2">
    <source>
        <dbReference type="EMBL" id="EMN15999.1"/>
    </source>
</evidence>
<sequence>MKDDFTPSIRWKLILGNGSEQSLGDQTFSEEQQRMDRAIEYLYGRAYRTDRGGEERNVRAGMDDSDLTVPLWINEIHELFPKKTIERIEKDALEHYQVMEMVTSPELLKRASPNVTLLKAVLQTRHLMNQEVLNLTRELVRKVVEELMKKLETTILAPFQGVKNRNRRSSLKIYKNFDVKSTIRANLKHYDIASKRLILQKPLFHSRIHRFVAERWQLIILVDQSGSMLSSVIHSSIMASIFWGIKSIDTRLILFDTNVVDVTDDCLDPVETLMKVQLGGGTDIGFALSYAEEKIVNPRRTMIVLISDFYEGGPLSKLISTTLRLVESGVKVLGLAALDETANPTYANDVAEKLVKVGAEIAAMTPGELADWVSEKIR</sequence>
<evidence type="ECO:0000259" key="1">
    <source>
        <dbReference type="SMART" id="SM00327"/>
    </source>
</evidence>
<dbReference type="EMBL" id="AHMS02000040">
    <property type="protein sequence ID" value="EMN15999.1"/>
    <property type="molecule type" value="Genomic_DNA"/>
</dbReference>
<dbReference type="Pfam" id="PF05762">
    <property type="entry name" value="VWA_CoxE"/>
    <property type="match status" value="1"/>
</dbReference>
<evidence type="ECO:0000313" key="3">
    <source>
        <dbReference type="Proteomes" id="UP000012166"/>
    </source>
</evidence>
<feature type="domain" description="VWFA" evidence="1">
    <location>
        <begin position="215"/>
        <end position="374"/>
    </location>
</feature>
<accession>A0ABC9SE18</accession>
<dbReference type="Proteomes" id="UP000012166">
    <property type="component" value="Unassembled WGS sequence"/>
</dbReference>
<dbReference type="InterPro" id="IPR002035">
    <property type="entry name" value="VWF_A"/>
</dbReference>
<organism evidence="2 3">
    <name type="scientific">Leptospira borgpetersenii str. Brem 328</name>
    <dbReference type="NCBI Taxonomy" id="1049780"/>
    <lineage>
        <taxon>Bacteria</taxon>
        <taxon>Pseudomonadati</taxon>
        <taxon>Spirochaetota</taxon>
        <taxon>Spirochaetia</taxon>
        <taxon>Leptospirales</taxon>
        <taxon>Leptospiraceae</taxon>
        <taxon>Leptospira</taxon>
    </lineage>
</organism>
<dbReference type="RefSeq" id="WP_002725261.1">
    <property type="nucleotide sequence ID" value="NZ_AHMS02000040.1"/>
</dbReference>
<dbReference type="AlphaFoldDB" id="A0ABC9SE18"/>
<gene>
    <name evidence="2" type="ORF">LEP1GSC056_0927</name>
</gene>
<dbReference type="SUPFAM" id="SSF53300">
    <property type="entry name" value="vWA-like"/>
    <property type="match status" value="1"/>
</dbReference>
<dbReference type="Gene3D" id="3.40.50.410">
    <property type="entry name" value="von Willebrand factor, type A domain"/>
    <property type="match status" value="1"/>
</dbReference>
<dbReference type="InterPro" id="IPR008912">
    <property type="entry name" value="Uncharacterised_CoxE"/>
</dbReference>
<dbReference type="SMART" id="SM00327">
    <property type="entry name" value="VWA"/>
    <property type="match status" value="1"/>
</dbReference>
<name>A0ABC9SE18_LEPBO</name>
<dbReference type="PANTHER" id="PTHR30634:SF16">
    <property type="entry name" value="OUTER-MEMBRANE LIPOPROTEIN LOLB"/>
    <property type="match status" value="1"/>
</dbReference>
<reference evidence="2 3" key="1">
    <citation type="submission" date="2013-01" db="EMBL/GenBank/DDBJ databases">
        <authorList>
            <person name="Harkins D.M."/>
            <person name="Durkin A.S."/>
            <person name="Brinkac L.M."/>
            <person name="Haft D.H."/>
            <person name="Selengut J.D."/>
            <person name="Sanka R."/>
            <person name="DePew J."/>
            <person name="Purushe J."/>
            <person name="Hartskeerl R.A."/>
            <person name="Ahmed A."/>
            <person name="van der Linden H."/>
            <person name="Goris M.G.A."/>
            <person name="Vinetz J.M."/>
            <person name="Sutton G.G."/>
            <person name="Nierman W.C."/>
            <person name="Fouts D.E."/>
        </authorList>
    </citation>
    <scope>NUCLEOTIDE SEQUENCE [LARGE SCALE GENOMIC DNA]</scope>
    <source>
        <strain evidence="2 3">Brem 328</strain>
    </source>
</reference>